<keyword evidence="2" id="KW-1185">Reference proteome</keyword>
<gene>
    <name evidence="1" type="ORF">GWI33_010915</name>
</gene>
<dbReference type="EMBL" id="JAACXV010008418">
    <property type="protein sequence ID" value="KAF7276107.1"/>
    <property type="molecule type" value="Genomic_DNA"/>
</dbReference>
<accession>A0A834I7V0</accession>
<evidence type="ECO:0000313" key="1">
    <source>
        <dbReference type="EMBL" id="KAF7276107.1"/>
    </source>
</evidence>
<dbReference type="Proteomes" id="UP000625711">
    <property type="component" value="Unassembled WGS sequence"/>
</dbReference>
<evidence type="ECO:0000313" key="2">
    <source>
        <dbReference type="Proteomes" id="UP000625711"/>
    </source>
</evidence>
<protein>
    <submittedName>
        <fullName evidence="1">Uncharacterized protein</fullName>
    </submittedName>
</protein>
<comment type="caution">
    <text evidence="1">The sequence shown here is derived from an EMBL/GenBank/DDBJ whole genome shotgun (WGS) entry which is preliminary data.</text>
</comment>
<proteinExistence type="predicted"/>
<organism evidence="1 2">
    <name type="scientific">Rhynchophorus ferrugineus</name>
    <name type="common">Red palm weevil</name>
    <name type="synonym">Curculio ferrugineus</name>
    <dbReference type="NCBI Taxonomy" id="354439"/>
    <lineage>
        <taxon>Eukaryota</taxon>
        <taxon>Metazoa</taxon>
        <taxon>Ecdysozoa</taxon>
        <taxon>Arthropoda</taxon>
        <taxon>Hexapoda</taxon>
        <taxon>Insecta</taxon>
        <taxon>Pterygota</taxon>
        <taxon>Neoptera</taxon>
        <taxon>Endopterygota</taxon>
        <taxon>Coleoptera</taxon>
        <taxon>Polyphaga</taxon>
        <taxon>Cucujiformia</taxon>
        <taxon>Curculionidae</taxon>
        <taxon>Dryophthorinae</taxon>
        <taxon>Rhynchophorus</taxon>
    </lineage>
</organism>
<dbReference type="AlphaFoldDB" id="A0A834I7V0"/>
<sequence length="191" mass="21481">MLVLSETKVEVLQSLDYSLNCTCDDFISEITITDMKCHLNSAEQNRSANLFYLLILRHHDAVHASKIIKPNKQGLLDFGGSYIFRDTPNTSEIKAELFAIKLNNSIMKGLTRFFAKKSSQTLPLMTFVGEATIGLKNATNGTFFIRFMVENEWKTHLLTATVDIKKDQPALASTSIQNKLQHISPNKGKKN</sequence>
<name>A0A834I7V0_RHYFE</name>
<reference evidence="1" key="1">
    <citation type="submission" date="2020-08" db="EMBL/GenBank/DDBJ databases">
        <title>Genome sequencing and assembly of the red palm weevil Rhynchophorus ferrugineus.</title>
        <authorList>
            <person name="Dias G.B."/>
            <person name="Bergman C.M."/>
            <person name="Manee M."/>
        </authorList>
    </citation>
    <scope>NUCLEOTIDE SEQUENCE</scope>
    <source>
        <strain evidence="1">AA-2017</strain>
        <tissue evidence="1">Whole larva</tissue>
    </source>
</reference>